<organism evidence="10">
    <name type="scientific">Daphnia magna</name>
    <dbReference type="NCBI Taxonomy" id="35525"/>
    <lineage>
        <taxon>Eukaryota</taxon>
        <taxon>Metazoa</taxon>
        <taxon>Ecdysozoa</taxon>
        <taxon>Arthropoda</taxon>
        <taxon>Crustacea</taxon>
        <taxon>Branchiopoda</taxon>
        <taxon>Diplostraca</taxon>
        <taxon>Cladocera</taxon>
        <taxon>Anomopoda</taxon>
        <taxon>Daphniidae</taxon>
        <taxon>Daphnia</taxon>
    </lineage>
</organism>
<evidence type="ECO:0000256" key="5">
    <source>
        <dbReference type="ARBA" id="ARBA00022605"/>
    </source>
</evidence>
<dbReference type="EC" id="3.1.3.3" evidence="3"/>
<name>A0A0P6BSS2_9CRUS</name>
<dbReference type="Gene3D" id="1.10.150.210">
    <property type="entry name" value="Phosphoserine phosphatase, domain 2"/>
    <property type="match status" value="1"/>
</dbReference>
<dbReference type="Gene3D" id="3.40.50.1000">
    <property type="entry name" value="HAD superfamily/HAD-like"/>
    <property type="match status" value="1"/>
</dbReference>
<dbReference type="EMBL" id="GDIQ01003640">
    <property type="protein sequence ID" value="JAN91097.1"/>
    <property type="molecule type" value="Transcribed_RNA"/>
</dbReference>
<dbReference type="InterPro" id="IPR036412">
    <property type="entry name" value="HAD-like_sf"/>
</dbReference>
<dbReference type="SUPFAM" id="SSF56784">
    <property type="entry name" value="HAD-like"/>
    <property type="match status" value="1"/>
</dbReference>
<dbReference type="AlphaFoldDB" id="A0A0P6BSS2"/>
<evidence type="ECO:0000256" key="6">
    <source>
        <dbReference type="ARBA" id="ARBA00022723"/>
    </source>
</evidence>
<keyword evidence="8" id="KW-0460">Magnesium</keyword>
<sequence length="245" mass="27593">MSTKQDVIELLKQADAVCFDVDSTVCTGEGIDDLAFRCGKEDQVKEMTCKAMCGNLDFGESLKLRLNIIQPHHHHVRKLAEEQPLKITPHVQYVRGSFTMHQLFITFLFFVLRNLINTLHFLNKKPYLISGGFETLILPVANELGIPKENVYANRLKFYYDGSYAGFDEDQPTSRSGGKNIVIQKIKEKFDHSVIIMIGDGITDMEACPPADAFIGFGGNVVRDVVKANTSWFVTDFQDLIKVLV</sequence>
<dbReference type="PANTHER" id="PTHR43344:SF2">
    <property type="entry name" value="PHOSPHOSERINE PHOSPHATASE"/>
    <property type="match status" value="1"/>
</dbReference>
<comment type="pathway">
    <text evidence="2">Amino-acid biosynthesis; L-serine biosynthesis; L-serine from 3-phospho-D-glycerate: step 3/3.</text>
</comment>
<dbReference type="InterPro" id="IPR050582">
    <property type="entry name" value="HAD-like_SerB"/>
</dbReference>
<dbReference type="NCBIfam" id="TIGR01488">
    <property type="entry name" value="HAD-SF-IB"/>
    <property type="match status" value="1"/>
</dbReference>
<evidence type="ECO:0000256" key="3">
    <source>
        <dbReference type="ARBA" id="ARBA00012640"/>
    </source>
</evidence>
<dbReference type="InterPro" id="IPR023214">
    <property type="entry name" value="HAD_sf"/>
</dbReference>
<comment type="cofactor">
    <cofactor evidence="1">
        <name>Mg(2+)</name>
        <dbReference type="ChEBI" id="CHEBI:18420"/>
    </cofactor>
</comment>
<keyword evidence="6" id="KW-0479">Metal-binding</keyword>
<reference evidence="10" key="1">
    <citation type="submission" date="2015-10" db="EMBL/GenBank/DDBJ databases">
        <title>EvidentialGene: Evidence-directed Construction of Complete mRNA Transcriptomes without Genomes.</title>
        <authorList>
            <person name="Gilbert D.G."/>
        </authorList>
    </citation>
    <scope>NUCLEOTIDE SEQUENCE</scope>
</reference>
<dbReference type="GO" id="GO:0000287">
    <property type="term" value="F:magnesium ion binding"/>
    <property type="evidence" value="ECO:0007669"/>
    <property type="project" value="TreeGrafter"/>
</dbReference>
<dbReference type="PANTHER" id="PTHR43344">
    <property type="entry name" value="PHOSPHOSERINE PHOSPHATASE"/>
    <property type="match status" value="1"/>
</dbReference>
<dbReference type="GO" id="GO:0005737">
    <property type="term" value="C:cytoplasm"/>
    <property type="evidence" value="ECO:0007669"/>
    <property type="project" value="TreeGrafter"/>
</dbReference>
<dbReference type="OrthoDB" id="27226at2759"/>
<evidence type="ECO:0000256" key="1">
    <source>
        <dbReference type="ARBA" id="ARBA00001946"/>
    </source>
</evidence>
<keyword evidence="9" id="KW-0718">Serine biosynthesis</keyword>
<evidence type="ECO:0000256" key="9">
    <source>
        <dbReference type="ARBA" id="ARBA00023299"/>
    </source>
</evidence>
<evidence type="ECO:0000256" key="2">
    <source>
        <dbReference type="ARBA" id="ARBA00005135"/>
    </source>
</evidence>
<dbReference type="CDD" id="cd04309">
    <property type="entry name" value="HAD_PSP_eu"/>
    <property type="match status" value="1"/>
</dbReference>
<evidence type="ECO:0000256" key="7">
    <source>
        <dbReference type="ARBA" id="ARBA00022801"/>
    </source>
</evidence>
<protein>
    <recommendedName>
        <fullName evidence="4">Phosphoserine phosphatase</fullName>
        <ecNumber evidence="3">3.1.3.3</ecNumber>
    </recommendedName>
</protein>
<keyword evidence="5" id="KW-0028">Amino-acid biosynthesis</keyword>
<keyword evidence="7" id="KW-0378">Hydrolase</keyword>
<accession>A0A0P6BSS2</accession>
<evidence type="ECO:0000313" key="10">
    <source>
        <dbReference type="EMBL" id="JAN91097.1"/>
    </source>
</evidence>
<dbReference type="Pfam" id="PF00702">
    <property type="entry name" value="Hydrolase"/>
    <property type="match status" value="1"/>
</dbReference>
<proteinExistence type="predicted"/>
<evidence type="ECO:0000256" key="8">
    <source>
        <dbReference type="ARBA" id="ARBA00022842"/>
    </source>
</evidence>
<dbReference type="GO" id="GO:0036424">
    <property type="term" value="F:L-phosphoserine phosphatase activity"/>
    <property type="evidence" value="ECO:0007669"/>
    <property type="project" value="TreeGrafter"/>
</dbReference>
<evidence type="ECO:0000256" key="4">
    <source>
        <dbReference type="ARBA" id="ARBA00015196"/>
    </source>
</evidence>
<dbReference type="GO" id="GO:0006564">
    <property type="term" value="P:L-serine biosynthetic process"/>
    <property type="evidence" value="ECO:0007669"/>
    <property type="project" value="UniProtKB-KW"/>
</dbReference>